<accession>A0A1Y2B500</accession>
<dbReference type="Pfam" id="PF13012">
    <property type="entry name" value="MitMem_reg"/>
    <property type="match status" value="1"/>
</dbReference>
<proteinExistence type="inferred from homology"/>
<dbReference type="InterPro" id="IPR024969">
    <property type="entry name" value="EIF3F/CSN6-like_C"/>
</dbReference>
<reference evidence="4 5" key="1">
    <citation type="submission" date="2016-07" db="EMBL/GenBank/DDBJ databases">
        <title>Pervasive Adenine N6-methylation of Active Genes in Fungi.</title>
        <authorList>
            <consortium name="DOE Joint Genome Institute"/>
            <person name="Mondo S.J."/>
            <person name="Dannebaum R.O."/>
            <person name="Kuo R.C."/>
            <person name="Labutti K."/>
            <person name="Haridas S."/>
            <person name="Kuo A."/>
            <person name="Salamov A."/>
            <person name="Ahrendt S.R."/>
            <person name="Lipzen A."/>
            <person name="Sullivan W."/>
            <person name="Andreopoulos W.B."/>
            <person name="Clum A."/>
            <person name="Lindquist E."/>
            <person name="Daum C."/>
            <person name="Ramamoorthy G.K."/>
            <person name="Gryganskyi A."/>
            <person name="Culley D."/>
            <person name="Magnuson J.K."/>
            <person name="James T.Y."/>
            <person name="O'Malley M.A."/>
            <person name="Stajich J.E."/>
            <person name="Spatafora J.W."/>
            <person name="Visel A."/>
            <person name="Grigoriev I.V."/>
        </authorList>
    </citation>
    <scope>NUCLEOTIDE SEQUENCE [LARGE SCALE GENOMIC DNA]</scope>
    <source>
        <strain evidence="4 5">68-887.2</strain>
    </source>
</reference>
<dbReference type="PANTHER" id="PTHR10540">
    <property type="entry name" value="EUKARYOTIC TRANSLATION INITIATION FACTOR 3 SUBUNIT F-RELATED"/>
    <property type="match status" value="1"/>
</dbReference>
<dbReference type="STRING" id="71784.A0A1Y2B500"/>
<comment type="subcellular location">
    <subcellularLocation>
        <location evidence="2">Cytoplasm</location>
    </subcellularLocation>
    <subcellularLocation>
        <location evidence="2">Nucleus</location>
    </subcellularLocation>
</comment>
<dbReference type="PROSITE" id="PS50249">
    <property type="entry name" value="MPN"/>
    <property type="match status" value="1"/>
</dbReference>
<evidence type="ECO:0000256" key="1">
    <source>
        <dbReference type="ARBA" id="ARBA00010893"/>
    </source>
</evidence>
<evidence type="ECO:0000259" key="3">
    <source>
        <dbReference type="PROSITE" id="PS50249"/>
    </source>
</evidence>
<dbReference type="Gene3D" id="3.40.140.10">
    <property type="entry name" value="Cytidine Deaminase, domain 2"/>
    <property type="match status" value="1"/>
</dbReference>
<dbReference type="GO" id="GO:0008180">
    <property type="term" value="C:COP9 signalosome"/>
    <property type="evidence" value="ECO:0007669"/>
    <property type="project" value="UniProtKB-UniRule"/>
</dbReference>
<dbReference type="SMART" id="SM00232">
    <property type="entry name" value="JAB_MPN"/>
    <property type="match status" value="1"/>
</dbReference>
<keyword evidence="5" id="KW-1185">Reference proteome</keyword>
<keyword evidence="2" id="KW-0736">Signalosome</keyword>
<dbReference type="OrthoDB" id="1378at2759"/>
<dbReference type="PANTHER" id="PTHR10540:SF8">
    <property type="entry name" value="COP9 SIGNALOSOME COMPLEX SUBUNIT 6"/>
    <property type="match status" value="1"/>
</dbReference>
<keyword evidence="2" id="KW-0963">Cytoplasm</keyword>
<name>A0A1Y2B500_9TREE</name>
<evidence type="ECO:0000256" key="2">
    <source>
        <dbReference type="RuleBase" id="RU367006"/>
    </source>
</evidence>
<dbReference type="GO" id="GO:0005737">
    <property type="term" value="C:cytoplasm"/>
    <property type="evidence" value="ECO:0007669"/>
    <property type="project" value="UniProtKB-SubCell"/>
</dbReference>
<dbReference type="EMBL" id="MCFC01000027">
    <property type="protein sequence ID" value="ORY29165.1"/>
    <property type="molecule type" value="Genomic_DNA"/>
</dbReference>
<organism evidence="4 5">
    <name type="scientific">Naematelia encephala</name>
    <dbReference type="NCBI Taxonomy" id="71784"/>
    <lineage>
        <taxon>Eukaryota</taxon>
        <taxon>Fungi</taxon>
        <taxon>Dikarya</taxon>
        <taxon>Basidiomycota</taxon>
        <taxon>Agaricomycotina</taxon>
        <taxon>Tremellomycetes</taxon>
        <taxon>Tremellales</taxon>
        <taxon>Naemateliaceae</taxon>
        <taxon>Naematelia</taxon>
    </lineage>
</organism>
<dbReference type="Proteomes" id="UP000193986">
    <property type="component" value="Unassembled WGS sequence"/>
</dbReference>
<keyword evidence="2" id="KW-0539">Nucleus</keyword>
<evidence type="ECO:0000313" key="5">
    <source>
        <dbReference type="Proteomes" id="UP000193986"/>
    </source>
</evidence>
<dbReference type="InParanoid" id="A0A1Y2B500"/>
<dbReference type="Pfam" id="PF01398">
    <property type="entry name" value="JAB"/>
    <property type="match status" value="1"/>
</dbReference>
<dbReference type="CDD" id="cd08063">
    <property type="entry name" value="MPN_CSN6"/>
    <property type="match status" value="1"/>
</dbReference>
<comment type="caution">
    <text evidence="4">The sequence shown here is derived from an EMBL/GenBank/DDBJ whole genome shotgun (WGS) entry which is preliminary data.</text>
</comment>
<feature type="domain" description="MPN" evidence="3">
    <location>
        <begin position="25"/>
        <end position="182"/>
    </location>
</feature>
<comment type="function">
    <text evidence="2">Component of the COP9 signalosome complex (CSN), a complex involved in various cellular and developmental processes.</text>
</comment>
<dbReference type="AlphaFoldDB" id="A0A1Y2B500"/>
<protein>
    <recommendedName>
        <fullName evidence="2">COP9 signalosome complex subunit 6</fullName>
    </recommendedName>
</protein>
<dbReference type="GO" id="GO:0008237">
    <property type="term" value="F:metallopeptidase activity"/>
    <property type="evidence" value="ECO:0007669"/>
    <property type="project" value="InterPro"/>
</dbReference>
<dbReference type="InterPro" id="IPR037518">
    <property type="entry name" value="MPN"/>
</dbReference>
<dbReference type="GO" id="GO:0000338">
    <property type="term" value="P:protein deneddylation"/>
    <property type="evidence" value="ECO:0007669"/>
    <property type="project" value="InterPro"/>
</dbReference>
<gene>
    <name evidence="4" type="ORF">BCR39DRAFT_533045</name>
</gene>
<dbReference type="InterPro" id="IPR033859">
    <property type="entry name" value="MPN_CSN6"/>
</dbReference>
<comment type="similarity">
    <text evidence="1 2">Belongs to the peptidase M67A family. CSN6 subfamily.</text>
</comment>
<dbReference type="InterPro" id="IPR000555">
    <property type="entry name" value="JAMM/MPN+_dom"/>
</dbReference>
<evidence type="ECO:0000313" key="4">
    <source>
        <dbReference type="EMBL" id="ORY29165.1"/>
    </source>
</evidence>
<sequence length="316" mass="34101">MAESSGSRGHNSYAITSGATSGLKINLHPLPILNISDHQTRARLTTPDAPKLIGALLGTQTNREVSIVNSFELIYGGTANDGDVEMVESSAGAGSTSTWGKFSLNSEFLETRKDQFKQVFPALDIIGWYSVGSEPNADDVALHQQFTSLIDTPVFLLFDPTPSSAQEIAELPIKVYEAALAELGKESEAEGKFVELEFEIETGEAERIAVDGVSRGGIGSGGDENAIGSLTTQRNAIRMLYERVLVLLRYITAVMDKTSKPDHTVLRQIASLVATLPTIDAPEFKDELSTEYTDVQLTNYLSSLTKQLNALSDVGL</sequence>